<dbReference type="InParanoid" id="A0A251SVP7"/>
<keyword evidence="3" id="KW-1185">Reference proteome</keyword>
<dbReference type="AlphaFoldDB" id="A0A251SVP7"/>
<evidence type="ECO:0000313" key="2">
    <source>
        <dbReference type="EMBL" id="OTG02633.1"/>
    </source>
</evidence>
<dbReference type="Gramene" id="mRNA:HanXRQr2_Chr13g0604131">
    <property type="protein sequence ID" value="mRNA:HanXRQr2_Chr13g0604131"/>
    <property type="gene ID" value="HanXRQr2_Chr13g0604131"/>
</dbReference>
<gene>
    <name evidence="2" type="ORF">HannXRQ_Chr13g0415271</name>
    <name evidence="1" type="ORF">HanXRQr2_Chr13g0604131</name>
</gene>
<dbReference type="EMBL" id="CM007902">
    <property type="protein sequence ID" value="OTG02633.1"/>
    <property type="molecule type" value="Genomic_DNA"/>
</dbReference>
<reference evidence="1" key="3">
    <citation type="submission" date="2020-06" db="EMBL/GenBank/DDBJ databases">
        <title>Helianthus annuus Genome sequencing and assembly Release 2.</title>
        <authorList>
            <person name="Gouzy J."/>
            <person name="Langlade N."/>
            <person name="Munos S."/>
        </authorList>
    </citation>
    <scope>NUCLEOTIDE SEQUENCE</scope>
    <source>
        <tissue evidence="1">Leaves</tissue>
    </source>
</reference>
<reference evidence="2" key="2">
    <citation type="submission" date="2017-02" db="EMBL/GenBank/DDBJ databases">
        <title>Sunflower complete genome.</title>
        <authorList>
            <person name="Langlade N."/>
            <person name="Munos S."/>
        </authorList>
    </citation>
    <scope>NUCLEOTIDE SEQUENCE [LARGE SCALE GENOMIC DNA]</scope>
    <source>
        <tissue evidence="2">Leaves</tissue>
    </source>
</reference>
<evidence type="ECO:0000313" key="3">
    <source>
        <dbReference type="Proteomes" id="UP000215914"/>
    </source>
</evidence>
<dbReference type="Proteomes" id="UP000215914">
    <property type="component" value="Chromosome 13"/>
</dbReference>
<proteinExistence type="predicted"/>
<sequence length="95" mass="10932">MITRISVCSLSLSIIKPKKKKSISFSRLDLKTWTTLWKATQTVDNDQRYGRQHRRGQRPALWKATQTWTTTRVSINLESTCVSGLTILGYLEKTC</sequence>
<protein>
    <submittedName>
        <fullName evidence="2">Uncharacterized protein</fullName>
    </submittedName>
</protein>
<reference evidence="1 3" key="1">
    <citation type="journal article" date="2017" name="Nature">
        <title>The sunflower genome provides insights into oil metabolism, flowering and Asterid evolution.</title>
        <authorList>
            <person name="Badouin H."/>
            <person name="Gouzy J."/>
            <person name="Grassa C.J."/>
            <person name="Murat F."/>
            <person name="Staton S.E."/>
            <person name="Cottret L."/>
            <person name="Lelandais-Briere C."/>
            <person name="Owens G.L."/>
            <person name="Carrere S."/>
            <person name="Mayjonade B."/>
            <person name="Legrand L."/>
            <person name="Gill N."/>
            <person name="Kane N.C."/>
            <person name="Bowers J.E."/>
            <person name="Hubner S."/>
            <person name="Bellec A."/>
            <person name="Berard A."/>
            <person name="Berges H."/>
            <person name="Blanchet N."/>
            <person name="Boniface M.C."/>
            <person name="Brunel D."/>
            <person name="Catrice O."/>
            <person name="Chaidir N."/>
            <person name="Claudel C."/>
            <person name="Donnadieu C."/>
            <person name="Faraut T."/>
            <person name="Fievet G."/>
            <person name="Helmstetter N."/>
            <person name="King M."/>
            <person name="Knapp S.J."/>
            <person name="Lai Z."/>
            <person name="Le Paslier M.C."/>
            <person name="Lippi Y."/>
            <person name="Lorenzon L."/>
            <person name="Mandel J.R."/>
            <person name="Marage G."/>
            <person name="Marchand G."/>
            <person name="Marquand E."/>
            <person name="Bret-Mestries E."/>
            <person name="Morien E."/>
            <person name="Nambeesan S."/>
            <person name="Nguyen T."/>
            <person name="Pegot-Espagnet P."/>
            <person name="Pouilly N."/>
            <person name="Raftis F."/>
            <person name="Sallet E."/>
            <person name="Schiex T."/>
            <person name="Thomas J."/>
            <person name="Vandecasteele C."/>
            <person name="Vares D."/>
            <person name="Vear F."/>
            <person name="Vautrin S."/>
            <person name="Crespi M."/>
            <person name="Mangin B."/>
            <person name="Burke J.M."/>
            <person name="Salse J."/>
            <person name="Munos S."/>
            <person name="Vincourt P."/>
            <person name="Rieseberg L.H."/>
            <person name="Langlade N.B."/>
        </authorList>
    </citation>
    <scope>NUCLEOTIDE SEQUENCE [LARGE SCALE GENOMIC DNA]</scope>
    <source>
        <strain evidence="3">cv. SF193</strain>
        <tissue evidence="1">Leaves</tissue>
    </source>
</reference>
<organism evidence="2 3">
    <name type="scientific">Helianthus annuus</name>
    <name type="common">Common sunflower</name>
    <dbReference type="NCBI Taxonomy" id="4232"/>
    <lineage>
        <taxon>Eukaryota</taxon>
        <taxon>Viridiplantae</taxon>
        <taxon>Streptophyta</taxon>
        <taxon>Embryophyta</taxon>
        <taxon>Tracheophyta</taxon>
        <taxon>Spermatophyta</taxon>
        <taxon>Magnoliopsida</taxon>
        <taxon>eudicotyledons</taxon>
        <taxon>Gunneridae</taxon>
        <taxon>Pentapetalae</taxon>
        <taxon>asterids</taxon>
        <taxon>campanulids</taxon>
        <taxon>Asterales</taxon>
        <taxon>Asteraceae</taxon>
        <taxon>Asteroideae</taxon>
        <taxon>Heliantheae alliance</taxon>
        <taxon>Heliantheae</taxon>
        <taxon>Helianthus</taxon>
    </lineage>
</organism>
<name>A0A251SVP7_HELAN</name>
<accession>A0A251SVP7</accession>
<dbReference type="EMBL" id="MNCJ02000328">
    <property type="protein sequence ID" value="KAF5774741.1"/>
    <property type="molecule type" value="Genomic_DNA"/>
</dbReference>
<evidence type="ECO:0000313" key="1">
    <source>
        <dbReference type="EMBL" id="KAF5774741.1"/>
    </source>
</evidence>